<dbReference type="CDD" id="cd24073">
    <property type="entry name" value="ASKHA_ATPase_ROK_CYANR"/>
    <property type="match status" value="1"/>
</dbReference>
<dbReference type="Pfam" id="PF00480">
    <property type="entry name" value="ROK"/>
    <property type="match status" value="1"/>
</dbReference>
<evidence type="ECO:0000313" key="2">
    <source>
        <dbReference type="EMBL" id="PYC64317.1"/>
    </source>
</evidence>
<dbReference type="InterPro" id="IPR000600">
    <property type="entry name" value="ROK"/>
</dbReference>
<dbReference type="Gene3D" id="1.10.10.10">
    <property type="entry name" value="Winged helix-like DNA-binding domain superfamily/Winged helix DNA-binding domain"/>
    <property type="match status" value="1"/>
</dbReference>
<dbReference type="PANTHER" id="PTHR18964">
    <property type="entry name" value="ROK (REPRESSOR, ORF, KINASE) FAMILY"/>
    <property type="match status" value="1"/>
</dbReference>
<dbReference type="Gene3D" id="3.30.420.40">
    <property type="match status" value="2"/>
</dbReference>
<dbReference type="InterPro" id="IPR043129">
    <property type="entry name" value="ATPase_NBD"/>
</dbReference>
<dbReference type="InterPro" id="IPR036388">
    <property type="entry name" value="WH-like_DNA-bd_sf"/>
</dbReference>
<dbReference type="GO" id="GO:0016301">
    <property type="term" value="F:kinase activity"/>
    <property type="evidence" value="ECO:0007669"/>
    <property type="project" value="UniProtKB-KW"/>
</dbReference>
<evidence type="ECO:0000256" key="1">
    <source>
        <dbReference type="ARBA" id="ARBA00006479"/>
    </source>
</evidence>
<dbReference type="SUPFAM" id="SSF46785">
    <property type="entry name" value="Winged helix' DNA-binding domain"/>
    <property type="match status" value="1"/>
</dbReference>
<keyword evidence="2" id="KW-0418">Kinase</keyword>
<dbReference type="RefSeq" id="WP_110567976.1">
    <property type="nucleotide sequence ID" value="NZ_PYBV01000055.1"/>
</dbReference>
<dbReference type="InterPro" id="IPR036390">
    <property type="entry name" value="WH_DNA-bd_sf"/>
</dbReference>
<accession>A0A318NAU0</accession>
<dbReference type="SUPFAM" id="SSF53067">
    <property type="entry name" value="Actin-like ATPase domain"/>
    <property type="match status" value="1"/>
</dbReference>
<evidence type="ECO:0000313" key="3">
    <source>
        <dbReference type="Proteomes" id="UP000248333"/>
    </source>
</evidence>
<keyword evidence="2" id="KW-0808">Transferase</keyword>
<dbReference type="InterPro" id="IPR049874">
    <property type="entry name" value="ROK_cs"/>
</dbReference>
<comment type="caution">
    <text evidence="2">The sequence shown here is derived from an EMBL/GenBank/DDBJ whole genome shotgun (WGS) entry which is preliminary data.</text>
</comment>
<gene>
    <name evidence="2" type="ORF">C7C45_30645</name>
</gene>
<keyword evidence="3" id="KW-1185">Reference proteome</keyword>
<protein>
    <submittedName>
        <fullName evidence="2">Sugar kinase</fullName>
    </submittedName>
</protein>
<name>A0A318NAU0_9ACTN</name>
<dbReference type="OrthoDB" id="3464494at2"/>
<proteinExistence type="inferred from homology"/>
<dbReference type="AlphaFoldDB" id="A0A318NAU0"/>
<dbReference type="EMBL" id="PYBV01000055">
    <property type="protein sequence ID" value="PYC64317.1"/>
    <property type="molecule type" value="Genomic_DNA"/>
</dbReference>
<organism evidence="2 3">
    <name type="scientific">Micromonospora arborensis</name>
    <dbReference type="NCBI Taxonomy" id="2116518"/>
    <lineage>
        <taxon>Bacteria</taxon>
        <taxon>Bacillati</taxon>
        <taxon>Actinomycetota</taxon>
        <taxon>Actinomycetes</taxon>
        <taxon>Micromonosporales</taxon>
        <taxon>Micromonosporaceae</taxon>
        <taxon>Micromonospora</taxon>
    </lineage>
</organism>
<comment type="similarity">
    <text evidence="1">Belongs to the ROK (NagC/XylR) family.</text>
</comment>
<dbReference type="PANTHER" id="PTHR18964:SF149">
    <property type="entry name" value="BIFUNCTIONAL UDP-N-ACETYLGLUCOSAMINE 2-EPIMERASE_N-ACETYLMANNOSAMINE KINASE"/>
    <property type="match status" value="1"/>
</dbReference>
<dbReference type="Proteomes" id="UP000248333">
    <property type="component" value="Unassembled WGS sequence"/>
</dbReference>
<reference evidence="2 3" key="1">
    <citation type="submission" date="2018-03" db="EMBL/GenBank/DDBJ databases">
        <title>Bioinformatic expansion and discovery of thiopeptide antibiotics.</title>
        <authorList>
            <person name="Schwalen C.J."/>
            <person name="Hudson G.A."/>
            <person name="Mitchell D.A."/>
        </authorList>
    </citation>
    <scope>NUCLEOTIDE SEQUENCE [LARGE SCALE GENOMIC DNA]</scope>
    <source>
        <strain evidence="2 3">NRRL 8041</strain>
    </source>
</reference>
<dbReference type="PROSITE" id="PS01125">
    <property type="entry name" value="ROK"/>
    <property type="match status" value="1"/>
</dbReference>
<sequence length="385" mass="40147">MTDLERIPVRSPASVAVFRRILTHGPIGRVDIARATGLSQAMITKAVTPLMAAGFVEESEFTRTENGVGRPISPLAVVRNRTYLAGIKVTADRSYGVLTDLGADPLAQVEAGHANSGPDEVLRAMNQIARELRRRSPSGRLDGIGVAVSGDVDRAAGVVRDSPLLGWRSVPLRERLQALTGTPVTVENDVRALTLTENMFGAGRDAATLAVVTIGAGIGCGLFLNGRIVQGAHGVSGEIGHLPLAPGDLVCTCGRRGCVETVASTRAIVDRVRSAAGKAALTIDDVFDLARRGDPDAVAAFAAAGEMIGAALAALVNLVGPELVIIAGESVTEYDLYADRLRATFAEHAFGAAIDCDIVLTPHTFNDWARGAAVCVIEEMAGGSL</sequence>